<sequence>MANYDIRIKVDAGGVYSTDSNGYPLENIEQATKFAEELADEIYAQLNGKATVEIESIKNIDTPDCEK</sequence>
<name>A0A3E4YLA6_9FIRM</name>
<accession>A0A3E4YLA6</accession>
<organism evidence="1 2">
    <name type="scientific">Agathobacter rectalis</name>
    <dbReference type="NCBI Taxonomy" id="39491"/>
    <lineage>
        <taxon>Bacteria</taxon>
        <taxon>Bacillati</taxon>
        <taxon>Bacillota</taxon>
        <taxon>Clostridia</taxon>
        <taxon>Lachnospirales</taxon>
        <taxon>Lachnospiraceae</taxon>
        <taxon>Agathobacter</taxon>
    </lineage>
</organism>
<evidence type="ECO:0000313" key="1">
    <source>
        <dbReference type="EMBL" id="RGM75546.1"/>
    </source>
</evidence>
<dbReference type="RefSeq" id="WP_117718305.1">
    <property type="nucleotide sequence ID" value="NZ_QSTP01000001.1"/>
</dbReference>
<comment type="caution">
    <text evidence="1">The sequence shown here is derived from an EMBL/GenBank/DDBJ whole genome shotgun (WGS) entry which is preliminary data.</text>
</comment>
<dbReference type="AlphaFoldDB" id="A0A3E4YLA6"/>
<gene>
    <name evidence="1" type="ORF">DXB99_03190</name>
</gene>
<protein>
    <submittedName>
        <fullName evidence="1">Uncharacterized protein</fullName>
    </submittedName>
</protein>
<evidence type="ECO:0000313" key="2">
    <source>
        <dbReference type="Proteomes" id="UP000260758"/>
    </source>
</evidence>
<reference evidence="1 2" key="1">
    <citation type="submission" date="2018-08" db="EMBL/GenBank/DDBJ databases">
        <title>A genome reference for cultivated species of the human gut microbiota.</title>
        <authorList>
            <person name="Zou Y."/>
            <person name="Xue W."/>
            <person name="Luo G."/>
        </authorList>
    </citation>
    <scope>NUCLEOTIDE SEQUENCE [LARGE SCALE GENOMIC DNA]</scope>
    <source>
        <strain evidence="1 2">OM07-13</strain>
    </source>
</reference>
<dbReference type="Proteomes" id="UP000260758">
    <property type="component" value="Unassembled WGS sequence"/>
</dbReference>
<dbReference type="EMBL" id="QSTP01000001">
    <property type="protein sequence ID" value="RGM75546.1"/>
    <property type="molecule type" value="Genomic_DNA"/>
</dbReference>
<proteinExistence type="predicted"/>